<dbReference type="GO" id="GO:0016973">
    <property type="term" value="P:poly(A)+ mRNA export from nucleus"/>
    <property type="evidence" value="ECO:0007669"/>
    <property type="project" value="TreeGrafter"/>
</dbReference>
<keyword evidence="7" id="KW-0539">Nucleus</keyword>
<reference evidence="11" key="1">
    <citation type="submission" date="2020-11" db="EMBL/GenBank/DDBJ databases">
        <title>Kefir isolates.</title>
        <authorList>
            <person name="Marcisauskas S."/>
            <person name="Kim Y."/>
            <person name="Blasche S."/>
        </authorList>
    </citation>
    <scope>NUCLEOTIDE SEQUENCE</scope>
    <source>
        <strain evidence="11">Olga-1</strain>
    </source>
</reference>
<evidence type="ECO:0000256" key="1">
    <source>
        <dbReference type="ARBA" id="ARBA00004123"/>
    </source>
</evidence>
<evidence type="ECO:0000256" key="3">
    <source>
        <dbReference type="ARBA" id="ARBA00022448"/>
    </source>
</evidence>
<dbReference type="Gene3D" id="1.10.8.10">
    <property type="entry name" value="DNA helicase RuvA subunit, C-terminal domain"/>
    <property type="match status" value="1"/>
</dbReference>
<evidence type="ECO:0000256" key="8">
    <source>
        <dbReference type="SAM" id="MobiDB-lite"/>
    </source>
</evidence>
<dbReference type="InterPro" id="IPR030217">
    <property type="entry name" value="NXF_fam"/>
</dbReference>
<feature type="domain" description="TAP-C" evidence="10">
    <location>
        <begin position="575"/>
        <end position="626"/>
    </location>
</feature>
<evidence type="ECO:0000256" key="5">
    <source>
        <dbReference type="ARBA" id="ARBA00022737"/>
    </source>
</evidence>
<dbReference type="Pfam" id="PF22602">
    <property type="entry name" value="NXF_NTF2"/>
    <property type="match status" value="1"/>
</dbReference>
<evidence type="ECO:0000256" key="2">
    <source>
        <dbReference type="ARBA" id="ARBA00009285"/>
    </source>
</evidence>
<evidence type="ECO:0000259" key="10">
    <source>
        <dbReference type="PROSITE" id="PS51281"/>
    </source>
</evidence>
<feature type="compositionally biased region" description="Low complexity" evidence="8">
    <location>
        <begin position="468"/>
        <end position="478"/>
    </location>
</feature>
<dbReference type="OrthoDB" id="25872at2759"/>
<dbReference type="SMART" id="SM00804">
    <property type="entry name" value="TAP_C"/>
    <property type="match status" value="1"/>
</dbReference>
<evidence type="ECO:0000313" key="12">
    <source>
        <dbReference type="Proteomes" id="UP000697127"/>
    </source>
</evidence>
<feature type="region of interest" description="Disordered" evidence="8">
    <location>
        <begin position="1"/>
        <end position="31"/>
    </location>
</feature>
<accession>A0A9P7BFB9</accession>
<dbReference type="Pfam" id="PF24048">
    <property type="entry name" value="LRR_NXF1-5"/>
    <property type="match status" value="1"/>
</dbReference>
<feature type="region of interest" description="Disordered" evidence="8">
    <location>
        <begin position="452"/>
        <end position="478"/>
    </location>
</feature>
<comment type="similarity">
    <text evidence="2">Belongs to the NXF family.</text>
</comment>
<keyword evidence="5" id="KW-0677">Repeat</keyword>
<dbReference type="SUPFAM" id="SSF52058">
    <property type="entry name" value="L domain-like"/>
    <property type="match status" value="1"/>
</dbReference>
<dbReference type="SUPFAM" id="SSF54427">
    <property type="entry name" value="NTF2-like"/>
    <property type="match status" value="1"/>
</dbReference>
<keyword evidence="4" id="KW-0433">Leucine-rich repeat</keyword>
<dbReference type="GO" id="GO:0005634">
    <property type="term" value="C:nucleus"/>
    <property type="evidence" value="ECO:0007669"/>
    <property type="project" value="UniProtKB-SubCell"/>
</dbReference>
<proteinExistence type="inferred from homology"/>
<evidence type="ECO:0000256" key="6">
    <source>
        <dbReference type="ARBA" id="ARBA00022816"/>
    </source>
</evidence>
<keyword evidence="12" id="KW-1185">Reference proteome</keyword>
<dbReference type="CDD" id="cd14342">
    <property type="entry name" value="UBA_TAP-C"/>
    <property type="match status" value="1"/>
</dbReference>
<gene>
    <name evidence="11" type="primary">MEX67</name>
    <name evidence="11" type="ORF">C6P40_001609</name>
</gene>
<dbReference type="AlphaFoldDB" id="A0A9P7BFB9"/>
<dbReference type="InterPro" id="IPR032710">
    <property type="entry name" value="NTF2-like_dom_sf"/>
</dbReference>
<protein>
    <submittedName>
        <fullName evidence="11">Nuclear mRNA export, poly(A)+RNA binding protein</fullName>
    </submittedName>
</protein>
<evidence type="ECO:0000259" key="9">
    <source>
        <dbReference type="PROSITE" id="PS50177"/>
    </source>
</evidence>
<sequence>MYRGRGGYNNNRGGRGGYNNYNNNNPASNLQRANDYVNQNMITVEIQGWDNASQQDLVNFISRKARIVVSNTSVDQSGKLLLGQVRTMRDAQDLTKFSGARFAGQTLFIRIVDNFGLNNNSNFNSNSGSSSSSSNGAKDTIELLKNFLLSCYNPQIKMLDLQNVQNNQILINNGLFSNANTTSKFFPALLKVAQKEKLEIESINLSNNNLDDYTKWLNELALNFPNIKNIALSNNNFKKIDVFDRLKNKFSSLRELIIQGNPLSQDINSMQKLISIFPRLSILDGTPVRDEEKLNNILTFPINSKSMFFENDDLSKAATTFLTSYLNFWDNNRMNLISLYTQQSQFSYQCDSSVIGDYNGNTASNLWNNYTSHSRNLKRVSNEKSRMLRLFIGPEQILNTFNCLPKSKHFLDIKPENYAIETVSFPVMSGMMITIHGDFEEVGQADHQFADITTPNNNNNNKGHSYNRYKNNTHNNNNKKGVLEKRCFDRVFIVVPGANGAFIVASDMLCVKSYSSKKSWNEKGIKNADENQTNTTTNTATNAITNTNPNLINNIPNNNASLQTLPPDIASKLNPVQQELVLKVMQETRLKLEFVLMLCEQSNWDYNTAGQNFINSKSQIPSDAYI</sequence>
<dbReference type="InterPro" id="IPR005637">
    <property type="entry name" value="TAP_C_dom"/>
</dbReference>
<dbReference type="SUPFAM" id="SSF46934">
    <property type="entry name" value="UBA-like"/>
    <property type="match status" value="1"/>
</dbReference>
<organism evidence="11 12">
    <name type="scientific">Pichia californica</name>
    <dbReference type="NCBI Taxonomy" id="460514"/>
    <lineage>
        <taxon>Eukaryota</taxon>
        <taxon>Fungi</taxon>
        <taxon>Dikarya</taxon>
        <taxon>Ascomycota</taxon>
        <taxon>Saccharomycotina</taxon>
        <taxon>Pichiomycetes</taxon>
        <taxon>Pichiales</taxon>
        <taxon>Pichiaceae</taxon>
        <taxon>Pichia</taxon>
    </lineage>
</organism>
<name>A0A9P7BFB9_9ASCO</name>
<dbReference type="InterPro" id="IPR009060">
    <property type="entry name" value="UBA-like_sf"/>
</dbReference>
<evidence type="ECO:0000313" key="11">
    <source>
        <dbReference type="EMBL" id="KAG0687935.1"/>
    </source>
</evidence>
<evidence type="ECO:0000256" key="4">
    <source>
        <dbReference type="ARBA" id="ARBA00022614"/>
    </source>
</evidence>
<dbReference type="PROSITE" id="PS51281">
    <property type="entry name" value="TAP_C"/>
    <property type="match status" value="1"/>
</dbReference>
<dbReference type="GO" id="GO:0003723">
    <property type="term" value="F:RNA binding"/>
    <property type="evidence" value="ECO:0007669"/>
    <property type="project" value="TreeGrafter"/>
</dbReference>
<keyword evidence="3" id="KW-0813">Transport</keyword>
<dbReference type="PROSITE" id="PS50177">
    <property type="entry name" value="NTF2_DOMAIN"/>
    <property type="match status" value="1"/>
</dbReference>
<dbReference type="InterPro" id="IPR032675">
    <property type="entry name" value="LRR_dom_sf"/>
</dbReference>
<dbReference type="InterPro" id="IPR002075">
    <property type="entry name" value="NTF2_dom"/>
</dbReference>
<dbReference type="Proteomes" id="UP000697127">
    <property type="component" value="Unassembled WGS sequence"/>
</dbReference>
<dbReference type="InterPro" id="IPR018222">
    <property type="entry name" value="Nuclear_transport_factor_2_euk"/>
</dbReference>
<feature type="compositionally biased region" description="Gly residues" evidence="8">
    <location>
        <begin position="1"/>
        <end position="17"/>
    </location>
</feature>
<dbReference type="Pfam" id="PF18444">
    <property type="entry name" value="RRM_9"/>
    <property type="match status" value="1"/>
</dbReference>
<dbReference type="InterPro" id="IPR057125">
    <property type="entry name" value="NXF1/2/3/5-like_LRR"/>
</dbReference>
<feature type="domain" description="NTF2" evidence="9">
    <location>
        <begin position="317"/>
        <end position="511"/>
    </location>
</feature>
<keyword evidence="6" id="KW-0509">mRNA transport</keyword>
<dbReference type="PANTHER" id="PTHR10662:SF22">
    <property type="entry name" value="NUCLEAR RNA EXPORT FACTOR 1"/>
    <property type="match status" value="1"/>
</dbReference>
<dbReference type="Gene3D" id="3.10.450.50">
    <property type="match status" value="1"/>
</dbReference>
<dbReference type="Gene3D" id="3.80.10.10">
    <property type="entry name" value="Ribonuclease Inhibitor"/>
    <property type="match status" value="1"/>
</dbReference>
<comment type="caution">
    <text evidence="11">The sequence shown here is derived from an EMBL/GenBank/DDBJ whole genome shotgun (WGS) entry which is preliminary data.</text>
</comment>
<dbReference type="PANTHER" id="PTHR10662">
    <property type="entry name" value="NUCLEAR RNA EXPORT FACTOR"/>
    <property type="match status" value="1"/>
</dbReference>
<dbReference type="InterPro" id="IPR040736">
    <property type="entry name" value="Mex67_RRM"/>
</dbReference>
<evidence type="ECO:0000256" key="7">
    <source>
        <dbReference type="ARBA" id="ARBA00023242"/>
    </source>
</evidence>
<comment type="subcellular location">
    <subcellularLocation>
        <location evidence="1">Nucleus</location>
    </subcellularLocation>
</comment>
<dbReference type="EMBL" id="PUHW01000199">
    <property type="protein sequence ID" value="KAG0687935.1"/>
    <property type="molecule type" value="Genomic_DNA"/>
</dbReference>
<dbReference type="Pfam" id="PF03943">
    <property type="entry name" value="TAP_C"/>
    <property type="match status" value="1"/>
</dbReference>